<dbReference type="Pfam" id="PF09299">
    <property type="entry name" value="Mu-transpos_C"/>
    <property type="match status" value="1"/>
</dbReference>
<accession>A0A844D1T1</accession>
<dbReference type="InterPro" id="IPR036397">
    <property type="entry name" value="RNaseH_sf"/>
</dbReference>
<evidence type="ECO:0000313" key="2">
    <source>
        <dbReference type="EMBL" id="MRW83735.1"/>
    </source>
</evidence>
<organism evidence="2 3">
    <name type="scientific">Duganella aquatilis</name>
    <dbReference type="NCBI Taxonomy" id="2666082"/>
    <lineage>
        <taxon>Bacteria</taxon>
        <taxon>Pseudomonadati</taxon>
        <taxon>Pseudomonadota</taxon>
        <taxon>Betaproteobacteria</taxon>
        <taxon>Burkholderiales</taxon>
        <taxon>Oxalobacteraceae</taxon>
        <taxon>Telluria group</taxon>
        <taxon>Duganella</taxon>
    </lineage>
</organism>
<protein>
    <recommendedName>
        <fullName evidence="1">Transposase-like Mu C-terminal domain-containing protein</fullName>
    </recommendedName>
</protein>
<dbReference type="GO" id="GO:0003676">
    <property type="term" value="F:nucleic acid binding"/>
    <property type="evidence" value="ECO:0007669"/>
    <property type="project" value="InterPro"/>
</dbReference>
<dbReference type="EMBL" id="WKJL01000003">
    <property type="protein sequence ID" value="MRW83735.1"/>
    <property type="molecule type" value="Genomic_DNA"/>
</dbReference>
<comment type="caution">
    <text evidence="2">The sequence shown here is derived from an EMBL/GenBank/DDBJ whole genome shotgun (WGS) entry which is preliminary data.</text>
</comment>
<sequence>MLFKDDIYIDTDQQHYRVLAGDDGLDQAWVIAVDAPHAWPESRRWSLIFTRPLVPRNDDQAQLMENKSTAQAARAARALEAIKPLLAAAPSIYLPTQRARLVREHAALTGITERTLREYLREYWQGGQKETALYGNWHKSGRISESVSACRGAKPRHGDYSIFEVNASCTSKFEEACKWYLADDRRTITKSYRFLLRSHFARPDGNGNLFTNAKGDRPTLRQFDYYLRKNYPLEVRQRARKGDKEFEREHRAKLGSARFDCLGVGDVYEIDATIADIFLVSKDDRRRLVGKPTVYIIIDRRSGLIVGFYAGLENASWTAARLAILSIATDKAELCRQYGVAYDASDWPAHGIMPSQFYADRGEMISNASSRVVSGLNVTVANLPGLRPDWKPFVECGFKLMHQAIAEHAPGFDPASNFTKRRGKHYEKDASLTLEEFSRLMLEHVIAHNRRPKQALELSRDELMAEVIPAPIDLWNFSIQTRSGYLSRVAELDVRYALLPTAEAVVTEKGVLFQHCHYTCSEAVKKGWFVQARKRRFTVDISYDPRLTDAIYIRGSTDKKYHRADLTEPSKRLYGGLTFSEVQLYKKLEKQTQFDAEQVNQQVDLEFVQRITPTIENAKASLKRLPKTSRTARKADIKDDRVQALQTEREVTAAPLPYLRDGPPPEKAVLCQPGLHEVPPQEVNTPQGRLAAALAKQRNRIAKGSR</sequence>
<evidence type="ECO:0000313" key="3">
    <source>
        <dbReference type="Proteomes" id="UP000439986"/>
    </source>
</evidence>
<dbReference type="InterPro" id="IPR015378">
    <property type="entry name" value="Transposase-like_Mu_C"/>
</dbReference>
<reference evidence="2 3" key="1">
    <citation type="submission" date="2019-11" db="EMBL/GenBank/DDBJ databases">
        <title>Novel species isolated from a subtropical stream in China.</title>
        <authorList>
            <person name="Lu H."/>
        </authorList>
    </citation>
    <scope>NUCLEOTIDE SEQUENCE [LARGE SCALE GENOMIC DNA]</scope>
    <source>
        <strain evidence="2 3">FT26W</strain>
    </source>
</reference>
<dbReference type="Proteomes" id="UP000439986">
    <property type="component" value="Unassembled WGS sequence"/>
</dbReference>
<dbReference type="Gene3D" id="3.30.420.10">
    <property type="entry name" value="Ribonuclease H-like superfamily/Ribonuclease H"/>
    <property type="match status" value="1"/>
</dbReference>
<name>A0A844D1T1_9BURK</name>
<feature type="domain" description="Transposase-like Mu C-terminal" evidence="1">
    <location>
        <begin position="497"/>
        <end position="556"/>
    </location>
</feature>
<proteinExistence type="predicted"/>
<dbReference type="AlphaFoldDB" id="A0A844D1T1"/>
<gene>
    <name evidence="2" type="ORF">GJ698_06460</name>
</gene>
<keyword evidence="3" id="KW-1185">Reference proteome</keyword>
<evidence type="ECO:0000259" key="1">
    <source>
        <dbReference type="Pfam" id="PF09299"/>
    </source>
</evidence>
<dbReference type="RefSeq" id="WP_154356797.1">
    <property type="nucleotide sequence ID" value="NZ_WKJL01000003.1"/>
</dbReference>